<evidence type="ECO:0000259" key="4">
    <source>
        <dbReference type="Pfam" id="PF00808"/>
    </source>
</evidence>
<reference evidence="5" key="1">
    <citation type="submission" date="2021-05" db="EMBL/GenBank/DDBJ databases">
        <title>The genome of the haptophyte Pavlova lutheri (Diacronema luteri, Pavlovales) - a model for lipid biosynthesis in eukaryotic algae.</title>
        <authorList>
            <person name="Hulatt C.J."/>
            <person name="Posewitz M.C."/>
        </authorList>
    </citation>
    <scope>NUCLEOTIDE SEQUENCE</scope>
    <source>
        <strain evidence="5">NIVA-4/92</strain>
    </source>
</reference>
<dbReference type="PANTHER" id="PTHR46172:SF1">
    <property type="entry name" value="DNA POLYMERASE EPSILON SUBUNIT 3"/>
    <property type="match status" value="1"/>
</dbReference>
<dbReference type="CDD" id="cd22928">
    <property type="entry name" value="HFD_POLE3_DPB4"/>
    <property type="match status" value="1"/>
</dbReference>
<name>A0A8J5XHC4_DIALT</name>
<evidence type="ECO:0000313" key="6">
    <source>
        <dbReference type="Proteomes" id="UP000751190"/>
    </source>
</evidence>
<dbReference type="EMBL" id="JAGTXO010000029">
    <property type="protein sequence ID" value="KAG8460879.1"/>
    <property type="molecule type" value="Genomic_DNA"/>
</dbReference>
<feature type="compositionally biased region" description="Acidic residues" evidence="3">
    <location>
        <begin position="183"/>
        <end position="212"/>
    </location>
</feature>
<dbReference type="Gene3D" id="1.10.20.10">
    <property type="entry name" value="Histone, subunit A"/>
    <property type="match status" value="1"/>
</dbReference>
<dbReference type="Pfam" id="PF00808">
    <property type="entry name" value="CBFD_NFYB_HMF"/>
    <property type="match status" value="1"/>
</dbReference>
<dbReference type="GO" id="GO:0006974">
    <property type="term" value="P:DNA damage response"/>
    <property type="evidence" value="ECO:0007669"/>
    <property type="project" value="TreeGrafter"/>
</dbReference>
<feature type="domain" description="Transcription factor CBF/NF-Y/archaeal histone" evidence="4">
    <location>
        <begin position="72"/>
        <end position="136"/>
    </location>
</feature>
<feature type="region of interest" description="Disordered" evidence="3">
    <location>
        <begin position="45"/>
        <end position="66"/>
    </location>
</feature>
<keyword evidence="6" id="KW-1185">Reference proteome</keyword>
<feature type="region of interest" description="Disordered" evidence="3">
    <location>
        <begin position="163"/>
        <end position="226"/>
    </location>
</feature>
<keyword evidence="2" id="KW-0539">Nucleus</keyword>
<comment type="caution">
    <text evidence="5">The sequence shown here is derived from an EMBL/GenBank/DDBJ whole genome shotgun (WGS) entry which is preliminary data.</text>
</comment>
<organism evidence="5 6">
    <name type="scientific">Diacronema lutheri</name>
    <name type="common">Unicellular marine alga</name>
    <name type="synonym">Monochrysis lutheri</name>
    <dbReference type="NCBI Taxonomy" id="2081491"/>
    <lineage>
        <taxon>Eukaryota</taxon>
        <taxon>Haptista</taxon>
        <taxon>Haptophyta</taxon>
        <taxon>Pavlovophyceae</taxon>
        <taxon>Pavlovales</taxon>
        <taxon>Pavlovaceae</taxon>
        <taxon>Diacronema</taxon>
    </lineage>
</organism>
<dbReference type="GO" id="GO:0046982">
    <property type="term" value="F:protein heterodimerization activity"/>
    <property type="evidence" value="ECO:0007669"/>
    <property type="project" value="InterPro"/>
</dbReference>
<dbReference type="AlphaFoldDB" id="A0A8J5XHC4"/>
<evidence type="ECO:0000256" key="3">
    <source>
        <dbReference type="SAM" id="MobiDB-lite"/>
    </source>
</evidence>
<evidence type="ECO:0000313" key="5">
    <source>
        <dbReference type="EMBL" id="KAG8460879.1"/>
    </source>
</evidence>
<dbReference type="OrthoDB" id="386949at2759"/>
<dbReference type="InterPro" id="IPR009072">
    <property type="entry name" value="Histone-fold"/>
</dbReference>
<dbReference type="GO" id="GO:0031490">
    <property type="term" value="F:chromatin DNA binding"/>
    <property type="evidence" value="ECO:0007669"/>
    <property type="project" value="TreeGrafter"/>
</dbReference>
<protein>
    <recommendedName>
        <fullName evidence="4">Transcription factor CBF/NF-Y/archaeal histone domain-containing protein</fullName>
    </recommendedName>
</protein>
<comment type="subcellular location">
    <subcellularLocation>
        <location evidence="1">Nucleus</location>
    </subcellularLocation>
</comment>
<proteinExistence type="predicted"/>
<dbReference type="GO" id="GO:0031507">
    <property type="term" value="P:heterochromatin formation"/>
    <property type="evidence" value="ECO:0007669"/>
    <property type="project" value="TreeGrafter"/>
</dbReference>
<dbReference type="Proteomes" id="UP000751190">
    <property type="component" value="Unassembled WGS sequence"/>
</dbReference>
<evidence type="ECO:0000256" key="1">
    <source>
        <dbReference type="ARBA" id="ARBA00004123"/>
    </source>
</evidence>
<dbReference type="OMA" id="EACLQET"/>
<dbReference type="SUPFAM" id="SSF47113">
    <property type="entry name" value="Histone-fold"/>
    <property type="match status" value="1"/>
</dbReference>
<dbReference type="GO" id="GO:0008622">
    <property type="term" value="C:epsilon DNA polymerase complex"/>
    <property type="evidence" value="ECO:0007669"/>
    <property type="project" value="TreeGrafter"/>
</dbReference>
<dbReference type="InterPro" id="IPR051377">
    <property type="entry name" value="DNA_Pol-Epsilon_Subunit"/>
</dbReference>
<gene>
    <name evidence="5" type="ORF">KFE25_010630</name>
</gene>
<dbReference type="GO" id="GO:0006272">
    <property type="term" value="P:leading strand elongation"/>
    <property type="evidence" value="ECO:0007669"/>
    <property type="project" value="TreeGrafter"/>
</dbReference>
<evidence type="ECO:0000256" key="2">
    <source>
        <dbReference type="ARBA" id="ARBA00023242"/>
    </source>
</evidence>
<accession>A0A8J5XHC4</accession>
<sequence length="226" mass="23242">MSKAGVSEGTLHHAPPNCGAEAASAGEAAVAGVVADHLTVGELADAPDASAAEKPGSKRSRPADAHISDEISFPATSIARMVKACIPGHMQLAKDARTAFARSASIFALYVTACANDICREGKRSTISANDVFKALDELEFETFTPQVKEFVEAFRNAQAARKGGASNGEGAGASAGMHEGADADDDADDGADDDADDDAEEDGESSAEEETNMTAPQPRGEIEVC</sequence>
<dbReference type="GO" id="GO:0008623">
    <property type="term" value="C:CHRAC"/>
    <property type="evidence" value="ECO:0007669"/>
    <property type="project" value="TreeGrafter"/>
</dbReference>
<dbReference type="InterPro" id="IPR003958">
    <property type="entry name" value="CBFA_NFYB_domain"/>
</dbReference>
<dbReference type="PANTHER" id="PTHR46172">
    <property type="entry name" value="DNA POLYMERASE EPSILON SUBUNIT 3"/>
    <property type="match status" value="1"/>
</dbReference>